<dbReference type="EMBL" id="LR031569">
    <property type="protein sequence ID" value="VDC66731.1"/>
    <property type="molecule type" value="Genomic_DNA"/>
</dbReference>
<dbReference type="AlphaFoldDB" id="A0A3P5Z0Z9"/>
<name>A0A3P5Z0Z9_BRACM</name>
<protein>
    <submittedName>
        <fullName evidence="1">Uncharacterized protein</fullName>
    </submittedName>
</protein>
<organism evidence="1">
    <name type="scientific">Brassica campestris</name>
    <name type="common">Field mustard</name>
    <dbReference type="NCBI Taxonomy" id="3711"/>
    <lineage>
        <taxon>Eukaryota</taxon>
        <taxon>Viridiplantae</taxon>
        <taxon>Streptophyta</taxon>
        <taxon>Embryophyta</taxon>
        <taxon>Tracheophyta</taxon>
        <taxon>Spermatophyta</taxon>
        <taxon>Magnoliopsida</taxon>
        <taxon>eudicotyledons</taxon>
        <taxon>Gunneridae</taxon>
        <taxon>Pentapetalae</taxon>
        <taxon>rosids</taxon>
        <taxon>malvids</taxon>
        <taxon>Brassicales</taxon>
        <taxon>Brassicaceae</taxon>
        <taxon>Brassiceae</taxon>
        <taxon>Brassica</taxon>
    </lineage>
</organism>
<evidence type="ECO:0000313" key="1">
    <source>
        <dbReference type="EMBL" id="VDC66731.1"/>
    </source>
</evidence>
<accession>A0A3P5Z0Z9</accession>
<reference evidence="1" key="1">
    <citation type="submission" date="2018-11" db="EMBL/GenBank/DDBJ databases">
        <authorList>
            <consortium name="Genoscope - CEA"/>
            <person name="William W."/>
        </authorList>
    </citation>
    <scope>NUCLEOTIDE SEQUENCE</scope>
</reference>
<proteinExistence type="predicted"/>
<sequence length="139" mass="16203">MDTYTKMHEEAAIKKSLEKTYMEEIFSKFVAVQSLIKMLPDVAPRIGRTSHDSYVDTFSQTRCPDRNAKKLSFPNMRMYDGTSASDNHVTQYKQRMFTIAIAKEFQEATMCMRFCSPLTRSALNSISTYLMYRYTPFQL</sequence>
<gene>
    <name evidence="1" type="ORF">BRAA06T25271Z</name>
</gene>